<name>A0ABV1WMY3_9ACTN</name>
<dbReference type="EMBL" id="JBEPEK010000006">
    <property type="protein sequence ID" value="MER7178192.1"/>
    <property type="molecule type" value="Genomic_DNA"/>
</dbReference>
<sequence>MKVHADLIPPEYSASIPEQPRTARQSERRITTVPVSLLQLAESPRLEGQNAEHVARLAEIDGPLPPILVDRQSMQVIDGTHRLMAAVLKGRDTIEVEFFDGPSADVFLHAVKANVTHGFPLSQADRQKAAARIVRSHPHLSDRAIAEVAGLGARTIARIRQRSESEIPRADVRVGRDGKSRPVDSGERRRRVAELLAQSPEASIRKVAREAGVSPATASDVRKRLERGDLPTRDASSRTQRESRTPSVSTLAVVQKLLRDPALRHTETGRSLLHLLRLSANESQRWSDLTAGVPSHCAALVGQLAEEYAEMWSQLAARMAEHTV</sequence>
<proteinExistence type="predicted"/>
<reference evidence="3 4" key="1">
    <citation type="submission" date="2024-06" db="EMBL/GenBank/DDBJ databases">
        <title>The Natural Products Discovery Center: Release of the First 8490 Sequenced Strains for Exploring Actinobacteria Biosynthetic Diversity.</title>
        <authorList>
            <person name="Kalkreuter E."/>
            <person name="Kautsar S.A."/>
            <person name="Yang D."/>
            <person name="Bader C.D."/>
            <person name="Teijaro C.N."/>
            <person name="Fluegel L."/>
            <person name="Davis C.M."/>
            <person name="Simpson J.R."/>
            <person name="Lauterbach L."/>
            <person name="Steele A.D."/>
            <person name="Gui C."/>
            <person name="Meng S."/>
            <person name="Li G."/>
            <person name="Viehrig K."/>
            <person name="Ye F."/>
            <person name="Su P."/>
            <person name="Kiefer A.F."/>
            <person name="Nichols A."/>
            <person name="Cepeda A.J."/>
            <person name="Yan W."/>
            <person name="Fan B."/>
            <person name="Jiang Y."/>
            <person name="Adhikari A."/>
            <person name="Zheng C.-J."/>
            <person name="Schuster L."/>
            <person name="Cowan T.M."/>
            <person name="Smanski M.J."/>
            <person name="Chevrette M.G."/>
            <person name="De Carvalho L.P.S."/>
            <person name="Shen B."/>
        </authorList>
    </citation>
    <scope>NUCLEOTIDE SEQUENCE [LARGE SCALE GENOMIC DNA]</scope>
    <source>
        <strain evidence="3 4">NPDC000234</strain>
    </source>
</reference>
<dbReference type="RefSeq" id="WP_350776295.1">
    <property type="nucleotide sequence ID" value="NZ_JBEPEK010000006.1"/>
</dbReference>
<dbReference type="Proteomes" id="UP001474181">
    <property type="component" value="Unassembled WGS sequence"/>
</dbReference>
<dbReference type="InterPro" id="IPR003115">
    <property type="entry name" value="ParB_N"/>
</dbReference>
<dbReference type="Gene3D" id="3.90.1530.10">
    <property type="entry name" value="Conserved hypothetical protein from pyrococcus furiosus pfu- 392566-001, ParB domain"/>
    <property type="match status" value="1"/>
</dbReference>
<evidence type="ECO:0000259" key="2">
    <source>
        <dbReference type="SMART" id="SM00470"/>
    </source>
</evidence>
<evidence type="ECO:0000256" key="1">
    <source>
        <dbReference type="SAM" id="MobiDB-lite"/>
    </source>
</evidence>
<feature type="compositionally biased region" description="Basic and acidic residues" evidence="1">
    <location>
        <begin position="220"/>
        <end position="244"/>
    </location>
</feature>
<organism evidence="3 4">
    <name type="scientific">Streptomyces hyaluromycini</name>
    <dbReference type="NCBI Taxonomy" id="1377993"/>
    <lineage>
        <taxon>Bacteria</taxon>
        <taxon>Bacillati</taxon>
        <taxon>Actinomycetota</taxon>
        <taxon>Actinomycetes</taxon>
        <taxon>Kitasatosporales</taxon>
        <taxon>Streptomycetaceae</taxon>
        <taxon>Streptomyces</taxon>
    </lineage>
</organism>
<dbReference type="SMART" id="SM00470">
    <property type="entry name" value="ParB"/>
    <property type="match status" value="1"/>
</dbReference>
<feature type="region of interest" description="Disordered" evidence="1">
    <location>
        <begin position="1"/>
        <end position="27"/>
    </location>
</feature>
<evidence type="ECO:0000313" key="4">
    <source>
        <dbReference type="Proteomes" id="UP001474181"/>
    </source>
</evidence>
<dbReference type="InterPro" id="IPR010421">
    <property type="entry name" value="TrcR"/>
</dbReference>
<accession>A0ABV1WMY3</accession>
<feature type="compositionally biased region" description="Basic and acidic residues" evidence="1">
    <location>
        <begin position="168"/>
        <end position="187"/>
    </location>
</feature>
<gene>
    <name evidence="3" type="ORF">ABT404_01645</name>
</gene>
<feature type="domain" description="ParB-like N-terminal" evidence="2">
    <location>
        <begin position="31"/>
        <end position="115"/>
    </location>
</feature>
<feature type="region of interest" description="Disordered" evidence="1">
    <location>
        <begin position="207"/>
        <end position="248"/>
    </location>
</feature>
<dbReference type="Pfam" id="PF06242">
    <property type="entry name" value="TrcR"/>
    <property type="match status" value="1"/>
</dbReference>
<protein>
    <submittedName>
        <fullName evidence="3">Cell cycle transcriptional regulator TrcR</fullName>
    </submittedName>
</protein>
<evidence type="ECO:0000313" key="3">
    <source>
        <dbReference type="EMBL" id="MER7178192.1"/>
    </source>
</evidence>
<dbReference type="SUPFAM" id="SSF110849">
    <property type="entry name" value="ParB/Sulfiredoxin"/>
    <property type="match status" value="1"/>
</dbReference>
<keyword evidence="4" id="KW-1185">Reference proteome</keyword>
<feature type="region of interest" description="Disordered" evidence="1">
    <location>
        <begin position="168"/>
        <end position="190"/>
    </location>
</feature>
<dbReference type="InterPro" id="IPR036086">
    <property type="entry name" value="ParB/Sulfiredoxin_sf"/>
</dbReference>
<comment type="caution">
    <text evidence="3">The sequence shown here is derived from an EMBL/GenBank/DDBJ whole genome shotgun (WGS) entry which is preliminary data.</text>
</comment>